<dbReference type="AlphaFoldDB" id="A0A5B7ED46"/>
<sequence>MAVTAAALQPDTPLPPVISFKSLPKDLITHDPYAHLHTFSEDHHDVLQNNIPHQSFSLRIKDALPSKFIRFPSTSHTVTPHRHASSSFRKPSLGYDIDSYFTGFPVFGFFDFNPDRAGLTTRTHLPPFPQFPEDIPLKGSKVSLHAPYHATHHTSKAMVTQQIHHKSRSNPKQFRTRVPRQAMFFLGPPSMPSNPKPRTSTILF</sequence>
<keyword evidence="2" id="KW-1185">Reference proteome</keyword>
<reference evidence="1 2" key="1">
    <citation type="submission" date="2019-05" db="EMBL/GenBank/DDBJ databases">
        <title>Another draft genome of Portunus trituberculatus and its Hox gene families provides insights of decapod evolution.</title>
        <authorList>
            <person name="Jeong J.-H."/>
            <person name="Song I."/>
            <person name="Kim S."/>
            <person name="Choi T."/>
            <person name="Kim D."/>
            <person name="Ryu S."/>
            <person name="Kim W."/>
        </authorList>
    </citation>
    <scope>NUCLEOTIDE SEQUENCE [LARGE SCALE GENOMIC DNA]</scope>
    <source>
        <tissue evidence="1">Muscle</tissue>
    </source>
</reference>
<organism evidence="1 2">
    <name type="scientific">Portunus trituberculatus</name>
    <name type="common">Swimming crab</name>
    <name type="synonym">Neptunus trituberculatus</name>
    <dbReference type="NCBI Taxonomy" id="210409"/>
    <lineage>
        <taxon>Eukaryota</taxon>
        <taxon>Metazoa</taxon>
        <taxon>Ecdysozoa</taxon>
        <taxon>Arthropoda</taxon>
        <taxon>Crustacea</taxon>
        <taxon>Multicrustacea</taxon>
        <taxon>Malacostraca</taxon>
        <taxon>Eumalacostraca</taxon>
        <taxon>Eucarida</taxon>
        <taxon>Decapoda</taxon>
        <taxon>Pleocyemata</taxon>
        <taxon>Brachyura</taxon>
        <taxon>Eubrachyura</taxon>
        <taxon>Portunoidea</taxon>
        <taxon>Portunidae</taxon>
        <taxon>Portuninae</taxon>
        <taxon>Portunus</taxon>
    </lineage>
</organism>
<evidence type="ECO:0000313" key="1">
    <source>
        <dbReference type="EMBL" id="MPC31257.1"/>
    </source>
</evidence>
<protein>
    <submittedName>
        <fullName evidence="1">Uncharacterized protein</fullName>
    </submittedName>
</protein>
<gene>
    <name evidence="1" type="ORF">E2C01_024541</name>
</gene>
<dbReference type="EMBL" id="VSRR010002401">
    <property type="protein sequence ID" value="MPC31257.1"/>
    <property type="molecule type" value="Genomic_DNA"/>
</dbReference>
<dbReference type="Proteomes" id="UP000324222">
    <property type="component" value="Unassembled WGS sequence"/>
</dbReference>
<evidence type="ECO:0000313" key="2">
    <source>
        <dbReference type="Proteomes" id="UP000324222"/>
    </source>
</evidence>
<proteinExistence type="predicted"/>
<accession>A0A5B7ED46</accession>
<comment type="caution">
    <text evidence="1">The sequence shown here is derived from an EMBL/GenBank/DDBJ whole genome shotgun (WGS) entry which is preliminary data.</text>
</comment>
<name>A0A5B7ED46_PORTR</name>
<dbReference type="OrthoDB" id="371857at2759"/>